<comment type="caution">
    <text evidence="1">The sequence shown here is derived from an EMBL/GenBank/DDBJ whole genome shotgun (WGS) entry which is preliminary data.</text>
</comment>
<dbReference type="Proteomes" id="UP000441754">
    <property type="component" value="Unassembled WGS sequence"/>
</dbReference>
<keyword evidence="2" id="KW-1185">Reference proteome</keyword>
<dbReference type="Gene3D" id="2.40.128.490">
    <property type="entry name" value="Uncharacterised protein PF14869, DUF4488"/>
    <property type="match status" value="1"/>
</dbReference>
<dbReference type="PROSITE" id="PS51257">
    <property type="entry name" value="PROKAR_LIPOPROTEIN"/>
    <property type="match status" value="1"/>
</dbReference>
<evidence type="ECO:0000313" key="1">
    <source>
        <dbReference type="EMBL" id="MRS64812.1"/>
    </source>
</evidence>
<accession>A0A7K0ESR9</accession>
<name>A0A7K0ESR9_9BACT</name>
<protein>
    <recommendedName>
        <fullName evidence="3">Lipocalin-like domain-containing protein</fullName>
    </recommendedName>
</protein>
<evidence type="ECO:0000313" key="2">
    <source>
        <dbReference type="Proteomes" id="UP000441754"/>
    </source>
</evidence>
<dbReference type="AlphaFoldDB" id="A0A7K0ESR9"/>
<dbReference type="OrthoDB" id="1493972at2"/>
<proteinExistence type="predicted"/>
<gene>
    <name evidence="1" type="ORF">GJJ30_26170</name>
</gene>
<reference evidence="1 2" key="1">
    <citation type="journal article" date="2018" name="Antonie Van Leeuwenhoek">
        <title>Larkinella terrae sp. nov., isolated from soil on Jeju Island, South Korea.</title>
        <authorList>
            <person name="Ten L.N."/>
            <person name="Jeon J."/>
            <person name="Park S.J."/>
            <person name="Park S."/>
            <person name="Lee S.Y."/>
            <person name="Kim M.K."/>
            <person name="Jung H.Y."/>
        </authorList>
    </citation>
    <scope>NUCLEOTIDE SEQUENCE [LARGE SCALE GENOMIC DNA]</scope>
    <source>
        <strain evidence="1 2">KCTC 52001</strain>
    </source>
</reference>
<dbReference type="EMBL" id="WJXZ01000014">
    <property type="protein sequence ID" value="MRS64812.1"/>
    <property type="molecule type" value="Genomic_DNA"/>
</dbReference>
<dbReference type="RefSeq" id="WP_154178118.1">
    <property type="nucleotide sequence ID" value="NZ_WJXZ01000014.1"/>
</dbReference>
<sequence>MKIILYFILLGYLATACQKTDQPAEASSGPPSIEGSWELVENRVNGKVTKPRRAEQFKMFHDGFFSFIMYNPDGSFHGAGSGTYTLDGNQYTEKFRYYSDTAWVGYSDVQSWELKDDTLLFSGFKKVLDRNGKEMAADTWGGDRFVEKRVRSKP</sequence>
<evidence type="ECO:0008006" key="3">
    <source>
        <dbReference type="Google" id="ProtNLM"/>
    </source>
</evidence>
<organism evidence="1 2">
    <name type="scientific">Larkinella terrae</name>
    <dbReference type="NCBI Taxonomy" id="2025311"/>
    <lineage>
        <taxon>Bacteria</taxon>
        <taxon>Pseudomonadati</taxon>
        <taxon>Bacteroidota</taxon>
        <taxon>Cytophagia</taxon>
        <taxon>Cytophagales</taxon>
        <taxon>Spirosomataceae</taxon>
        <taxon>Larkinella</taxon>
    </lineage>
</organism>